<proteinExistence type="predicted"/>
<dbReference type="Proteomes" id="UP000694523">
    <property type="component" value="Unplaced"/>
</dbReference>
<reference evidence="2" key="2">
    <citation type="submission" date="2025-09" db="UniProtKB">
        <authorList>
            <consortium name="Ensembl"/>
        </authorList>
    </citation>
    <scope>IDENTIFICATION</scope>
</reference>
<reference evidence="2" key="1">
    <citation type="submission" date="2025-08" db="UniProtKB">
        <authorList>
            <consortium name="Ensembl"/>
        </authorList>
    </citation>
    <scope>IDENTIFICATION</scope>
</reference>
<evidence type="ECO:0000313" key="2">
    <source>
        <dbReference type="Ensembl" id="ENSNMLP00000024232.1"/>
    </source>
</evidence>
<keyword evidence="3" id="KW-1185">Reference proteome</keyword>
<dbReference type="Pfam" id="PF15936">
    <property type="entry name" value="DUF4749"/>
    <property type="match status" value="1"/>
</dbReference>
<evidence type="ECO:0000313" key="3">
    <source>
        <dbReference type="Proteomes" id="UP000694523"/>
    </source>
</evidence>
<dbReference type="AlphaFoldDB" id="A0A8C6WQJ1"/>
<name>A0A8C6WQJ1_9GOBI</name>
<protein>
    <recommendedName>
        <fullName evidence="1">PDZ and LIM domain-containing protein</fullName>
    </recommendedName>
</protein>
<accession>A0A8C6WQJ1</accession>
<sequence length="79" mass="8803">FLSLGGPGWSGLLSEMLQDYEEPVSQPKQSGSFKYLQGILEGGDGGKYMERFCNNRKKKSAVKTDILNPIVTNRQHITL</sequence>
<evidence type="ECO:0000259" key="1">
    <source>
        <dbReference type="Pfam" id="PF15936"/>
    </source>
</evidence>
<organism evidence="2 3">
    <name type="scientific">Neogobius melanostomus</name>
    <name type="common">round goby</name>
    <dbReference type="NCBI Taxonomy" id="47308"/>
    <lineage>
        <taxon>Eukaryota</taxon>
        <taxon>Metazoa</taxon>
        <taxon>Chordata</taxon>
        <taxon>Craniata</taxon>
        <taxon>Vertebrata</taxon>
        <taxon>Euteleostomi</taxon>
        <taxon>Actinopterygii</taxon>
        <taxon>Neopterygii</taxon>
        <taxon>Teleostei</taxon>
        <taxon>Neoteleostei</taxon>
        <taxon>Acanthomorphata</taxon>
        <taxon>Gobiaria</taxon>
        <taxon>Gobiiformes</taxon>
        <taxon>Gobioidei</taxon>
        <taxon>Gobiidae</taxon>
        <taxon>Benthophilinae</taxon>
        <taxon>Neogobiini</taxon>
        <taxon>Neogobius</taxon>
    </lineage>
</organism>
<dbReference type="Ensembl" id="ENSNMLT00000027110.1">
    <property type="protein sequence ID" value="ENSNMLP00000024232.1"/>
    <property type="gene ID" value="ENSNMLG00000015555.1"/>
</dbReference>
<dbReference type="InterPro" id="IPR031847">
    <property type="entry name" value="PDLI1-4/Zasp-like_mid"/>
</dbReference>
<feature type="domain" description="PDZ and LIM" evidence="1">
    <location>
        <begin position="15"/>
        <end position="43"/>
    </location>
</feature>